<dbReference type="CDD" id="cd16914">
    <property type="entry name" value="EcfT"/>
    <property type="match status" value="1"/>
</dbReference>
<proteinExistence type="predicted"/>
<evidence type="ECO:0000313" key="6">
    <source>
        <dbReference type="EMBL" id="SUY47628.1"/>
    </source>
</evidence>
<evidence type="ECO:0000256" key="4">
    <source>
        <dbReference type="ARBA" id="ARBA00023136"/>
    </source>
</evidence>
<sequence>MRDSFSTYHPIINFFYFIGVIGFSMFFMHPIFLVISLICSMIYSTYLNKRKALKFNIVYMIPLLIILMLINPAFNHYGVTILLYVNDNPVTLESIVYGVASATMYISVIIWFSCYNSIMTSDKFMYVFGKVIPALSLIISMSLRFVPKFKAQIKVISNGQKCIGRDATQGNIIKRAKNGLKILSIMITWALENSIETADSMKSRGYGLKGRTSFSNFRFGTRDKVVFSITSGLSLIVLIGAFLGENNIKYNPQIIYKEISIFSIVVYVSYFLLLILPVILNTMEDIKWNYIELQA</sequence>
<feature type="transmembrane region" description="Helical" evidence="5">
    <location>
        <begin position="14"/>
        <end position="43"/>
    </location>
</feature>
<accession>A0A381JA65</accession>
<feature type="transmembrane region" description="Helical" evidence="5">
    <location>
        <begin position="55"/>
        <end position="74"/>
    </location>
</feature>
<dbReference type="Pfam" id="PF02361">
    <property type="entry name" value="CbiQ"/>
    <property type="match status" value="1"/>
</dbReference>
<dbReference type="InterPro" id="IPR003339">
    <property type="entry name" value="ABC/ECF_trnsptr_transmembrane"/>
</dbReference>
<protein>
    <submittedName>
        <fullName evidence="6">Cobalt transport protein</fullName>
    </submittedName>
</protein>
<keyword evidence="4 5" id="KW-0472">Membrane</keyword>
<evidence type="ECO:0000313" key="7">
    <source>
        <dbReference type="Proteomes" id="UP000254664"/>
    </source>
</evidence>
<dbReference type="EMBL" id="UFWZ01000001">
    <property type="protein sequence ID" value="SUY47628.1"/>
    <property type="molecule type" value="Genomic_DNA"/>
</dbReference>
<feature type="transmembrane region" description="Helical" evidence="5">
    <location>
        <begin position="255"/>
        <end position="280"/>
    </location>
</feature>
<dbReference type="RefSeq" id="WP_115641565.1">
    <property type="nucleotide sequence ID" value="NZ_UFWZ01000001.1"/>
</dbReference>
<comment type="subcellular location">
    <subcellularLocation>
        <location evidence="1">Membrane</location>
        <topology evidence="1">Multi-pass membrane protein</topology>
    </subcellularLocation>
</comment>
<dbReference type="OrthoDB" id="2039442at2"/>
<gene>
    <name evidence="6" type="primary">ecfT</name>
    <name evidence="6" type="ORF">NCTC9836_01965</name>
</gene>
<feature type="transmembrane region" description="Helical" evidence="5">
    <location>
        <begin position="225"/>
        <end position="243"/>
    </location>
</feature>
<keyword evidence="3 5" id="KW-1133">Transmembrane helix</keyword>
<keyword evidence="7" id="KW-1185">Reference proteome</keyword>
<feature type="transmembrane region" description="Helical" evidence="5">
    <location>
        <begin position="94"/>
        <end position="112"/>
    </location>
</feature>
<evidence type="ECO:0000256" key="5">
    <source>
        <dbReference type="SAM" id="Phobius"/>
    </source>
</evidence>
<evidence type="ECO:0000256" key="2">
    <source>
        <dbReference type="ARBA" id="ARBA00022692"/>
    </source>
</evidence>
<dbReference type="AlphaFoldDB" id="A0A381JA65"/>
<dbReference type="Proteomes" id="UP000254664">
    <property type="component" value="Unassembled WGS sequence"/>
</dbReference>
<keyword evidence="2 5" id="KW-0812">Transmembrane</keyword>
<reference evidence="6 7" key="1">
    <citation type="submission" date="2018-06" db="EMBL/GenBank/DDBJ databases">
        <authorList>
            <consortium name="Pathogen Informatics"/>
            <person name="Doyle S."/>
        </authorList>
    </citation>
    <scope>NUCLEOTIDE SEQUENCE [LARGE SCALE GENOMIC DNA]</scope>
    <source>
        <strain evidence="6 7">NCTC9836</strain>
    </source>
</reference>
<evidence type="ECO:0000256" key="1">
    <source>
        <dbReference type="ARBA" id="ARBA00004141"/>
    </source>
</evidence>
<dbReference type="GO" id="GO:0005886">
    <property type="term" value="C:plasma membrane"/>
    <property type="evidence" value="ECO:0007669"/>
    <property type="project" value="UniProtKB-ARBA"/>
</dbReference>
<evidence type="ECO:0000256" key="3">
    <source>
        <dbReference type="ARBA" id="ARBA00022989"/>
    </source>
</evidence>
<organism evidence="6 7">
    <name type="scientific">Clostridium putrefaciens</name>
    <dbReference type="NCBI Taxonomy" id="99675"/>
    <lineage>
        <taxon>Bacteria</taxon>
        <taxon>Bacillati</taxon>
        <taxon>Bacillota</taxon>
        <taxon>Clostridia</taxon>
        <taxon>Eubacteriales</taxon>
        <taxon>Clostridiaceae</taxon>
        <taxon>Clostridium</taxon>
    </lineage>
</organism>
<name>A0A381JA65_9CLOT</name>